<name>W6RG40_9HYPH</name>
<dbReference type="Pfam" id="PF23899">
    <property type="entry name" value="SU10_portal"/>
    <property type="match status" value="1"/>
</dbReference>
<organism evidence="2 3">
    <name type="scientific">Rhizobium favelukesii</name>
    <dbReference type="NCBI Taxonomy" id="348824"/>
    <lineage>
        <taxon>Bacteria</taxon>
        <taxon>Pseudomonadati</taxon>
        <taxon>Pseudomonadota</taxon>
        <taxon>Alphaproteobacteria</taxon>
        <taxon>Hyphomicrobiales</taxon>
        <taxon>Rhizobiaceae</taxon>
        <taxon>Rhizobium/Agrobacterium group</taxon>
        <taxon>Rhizobium</taxon>
    </lineage>
</organism>
<dbReference type="HOGENOM" id="CLU_018332_0_0_5"/>
<feature type="coiled-coil region" evidence="1">
    <location>
        <begin position="608"/>
        <end position="674"/>
    </location>
</feature>
<dbReference type="KEGG" id="rhl:LPU83_2011"/>
<dbReference type="EMBL" id="HG916852">
    <property type="protein sequence ID" value="CDM57668.1"/>
    <property type="molecule type" value="Genomic_DNA"/>
</dbReference>
<reference evidence="2" key="1">
    <citation type="submission" date="2013-11" db="EMBL/GenBank/DDBJ databases">
        <title>Draft genome sequence of the broad-host-range Rhizobium sp. LPU83 strain, a member of the low-genetic diversity Oregon-like Rhizobium sp. group.</title>
        <authorList>
            <person name="Wibberg D."/>
            <person name="Puehler A."/>
            <person name="Schlueter A."/>
        </authorList>
    </citation>
    <scope>NUCLEOTIDE SEQUENCE [LARGE SCALE GENOMIC DNA]</scope>
    <source>
        <strain evidence="2">LPU83</strain>
    </source>
</reference>
<gene>
    <name evidence="2" type="ORF">LPU83_2011</name>
</gene>
<dbReference type="Proteomes" id="UP000019443">
    <property type="component" value="Chromosome"/>
</dbReference>
<dbReference type="eggNOG" id="COG3064">
    <property type="taxonomic scope" value="Bacteria"/>
</dbReference>
<dbReference type="AlphaFoldDB" id="W6RG40"/>
<evidence type="ECO:0000256" key="1">
    <source>
        <dbReference type="SAM" id="Coils"/>
    </source>
</evidence>
<dbReference type="InterPro" id="IPR056909">
    <property type="entry name" value="SU10_portal"/>
</dbReference>
<dbReference type="PATRIC" id="fig|348824.6.peg.2170"/>
<evidence type="ECO:0000313" key="3">
    <source>
        <dbReference type="Proteomes" id="UP000019443"/>
    </source>
</evidence>
<proteinExistence type="predicted"/>
<dbReference type="RefSeq" id="WP_037069683.1">
    <property type="nucleotide sequence ID" value="NZ_HG916852.1"/>
</dbReference>
<keyword evidence="1" id="KW-0175">Coiled coil</keyword>
<sequence>MAEMTDERLAAIVSALVKDSETYRTDLSTDREKAMEYYDGVMKDVPVEDNRSKVVSRDVRSAIKKVLPSVMRTILGNDQVVEYEPVGEGDEEAAEQASDYINYIVFPESDGYEAVQDAINDSLKLRNGIIRWWYDKRIKVSVSTHTGLDEAALVQLVKDDDVEVLEQNQTVQQIDTPEGPVEQTIYDVKIRRKAPYGCTKLAAVPPEEFLIHPDALDIEESPLTGINPRLRRSDLVAMGYDRAKIDSLPAAGSDIDKDTEEDTRRREIDDNLDQTARELHEIEYYELYVRVDADDDGIAELRRLVFAGGTGVNNLLENEEWDEVPFADIISERRPHQREGNSISDDTMDIQRIKTVLLRQTLDNLYWQNMPQPVVQEGVIVNPSSVLSPKFGEPIRVSQGTDANTAVGYNRVPFVAKDSFSMLEYMDNEATDRTGVSDASSGLAPDALQNMTAKASAMIEQAGIGQTELMVRTIAHGLKRVFRGLLRMVIKHQDQPRTVRLRGKWVTFDPREWNAEMDATVNTGLGAGTRERDMIMMQQVINLQKDLLLSLGPDNPFVKPDNLYNSISKFAESAGAKSPELYFTKPDPAEIQAKMDAAKNQPNPDVVKVQAQAEAKKQKAALDAQIQQQQNQTDAELEMERLNREFALKQEQLNRELDLKREQLVAELDLKRQQSAAQIAMNAQVTNAQTSQVEIGGQPG</sequence>
<evidence type="ECO:0000313" key="2">
    <source>
        <dbReference type="EMBL" id="CDM57668.1"/>
    </source>
</evidence>
<protein>
    <submittedName>
        <fullName evidence="2">Conserved protein</fullName>
    </submittedName>
</protein>
<accession>W6RG40</accession>
<keyword evidence="3" id="KW-1185">Reference proteome</keyword>